<dbReference type="Proteomes" id="UP000075359">
    <property type="component" value="Unassembled WGS sequence"/>
</dbReference>
<dbReference type="EMBL" id="LNKT01000012">
    <property type="protein sequence ID" value="KYJ86928.1"/>
    <property type="molecule type" value="Genomic_DNA"/>
</dbReference>
<sequence>MAQTEVKAGYASDTEALAKAVQNPVASMISLPLQNNINTGIGPNDQTQNILNIQPVWPFELNDDWNLITRTIVPVISQPGVLTPNGERINGLGDTTFTAFVSPSDAGDIIWGVGPVFLLPTGKDELTADKWGAGISGVVLTMPGRWVIGSLVNNIWSFAGDGKNDVNSFLWQYFINYNFDEGWYFTSAPIITANWEADSDHRWTVPFGGGFGKVFKIGKQPMNAQLSAYKNVITPDDYGADWQFRVQLQFLFPK</sequence>
<gene>
    <name evidence="1" type="ORF">AS592_08035</name>
</gene>
<reference evidence="1 2" key="1">
    <citation type="submission" date="2015-11" db="EMBL/GenBank/DDBJ databases">
        <title>Draft genome of Sulfurovum riftiae 1812E, a member of the Epsilonproteobacteria isolated from the tube of the deep-sea hydrothermal vent tubewom Riftia pachyptila.</title>
        <authorList>
            <person name="Vetriani C."/>
            <person name="Giovannelli D."/>
        </authorList>
    </citation>
    <scope>NUCLEOTIDE SEQUENCE [LARGE SCALE GENOMIC DNA]</scope>
    <source>
        <strain evidence="1 2">1812E</strain>
    </source>
</reference>
<comment type="caution">
    <text evidence="1">The sequence shown here is derived from an EMBL/GenBank/DDBJ whole genome shotgun (WGS) entry which is preliminary data.</text>
</comment>
<evidence type="ECO:0000313" key="1">
    <source>
        <dbReference type="EMBL" id="KYJ86928.1"/>
    </source>
</evidence>
<evidence type="ECO:0000313" key="2">
    <source>
        <dbReference type="Proteomes" id="UP000075359"/>
    </source>
</evidence>
<organism evidence="1 2">
    <name type="scientific">Sulfurovum riftiae</name>
    <dbReference type="NCBI Taxonomy" id="1630136"/>
    <lineage>
        <taxon>Bacteria</taxon>
        <taxon>Pseudomonadati</taxon>
        <taxon>Campylobacterota</taxon>
        <taxon>Epsilonproteobacteria</taxon>
        <taxon>Campylobacterales</taxon>
        <taxon>Sulfurovaceae</taxon>
        <taxon>Sulfurovum</taxon>
    </lineage>
</organism>
<protein>
    <submittedName>
        <fullName evidence="1">Neuromedin U</fullName>
    </submittedName>
</protein>
<keyword evidence="2" id="KW-1185">Reference proteome</keyword>
<name>A0A151CHC3_9BACT</name>
<accession>A0A151CHC3</accession>
<dbReference type="STRING" id="1630136.AS592_08035"/>
<dbReference type="OrthoDB" id="9809066at2"/>
<dbReference type="AlphaFoldDB" id="A0A151CHC3"/>
<proteinExistence type="predicted"/>